<dbReference type="InterPro" id="IPR012677">
    <property type="entry name" value="Nucleotide-bd_a/b_plait_sf"/>
</dbReference>
<accession>A0A7M7RD02</accession>
<feature type="region of interest" description="Disordered" evidence="7">
    <location>
        <begin position="101"/>
        <end position="122"/>
    </location>
</feature>
<evidence type="ECO:0000256" key="1">
    <source>
        <dbReference type="ARBA" id="ARBA00004123"/>
    </source>
</evidence>
<dbReference type="RefSeq" id="XP_783188.4">
    <property type="nucleotide sequence ID" value="XM_778095.5"/>
</dbReference>
<dbReference type="OMA" id="AINIRHE"/>
<dbReference type="PANTHER" id="PTHR16105:SF0">
    <property type="entry name" value="RNA-BINDING REGION-CONTAINING PROTEIN 3"/>
    <property type="match status" value="1"/>
</dbReference>
<dbReference type="GO" id="GO:0005689">
    <property type="term" value="C:U12-type spliceosomal complex"/>
    <property type="evidence" value="ECO:0000318"/>
    <property type="project" value="GO_Central"/>
</dbReference>
<dbReference type="SUPFAM" id="SSF54928">
    <property type="entry name" value="RNA-binding domain, RBD"/>
    <property type="match status" value="2"/>
</dbReference>
<keyword evidence="3" id="KW-0677">Repeat</keyword>
<dbReference type="KEGG" id="spu:577891"/>
<dbReference type="CTD" id="55599"/>
<evidence type="ECO:0000256" key="2">
    <source>
        <dbReference type="ARBA" id="ARBA00020364"/>
    </source>
</evidence>
<keyword evidence="5" id="KW-0539">Nucleus</keyword>
<comment type="subcellular location">
    <subcellularLocation>
        <location evidence="1">Nucleus</location>
    </subcellularLocation>
</comment>
<dbReference type="EnsemblMetazoa" id="XM_778095">
    <property type="protein sequence ID" value="XP_783188"/>
    <property type="gene ID" value="LOC577891"/>
</dbReference>
<sequence length="530" mass="59139">MDGERVMRGNILIVRHLPSSLDASEKENLLKHFGAVSVKCMANYGRMKHTAFANFENHNAASQALGRLHQMNVLGHTLTVQFAKTRRQIAIGTPSISDKYQPSIISNGEETEKKDGRSESISVEDMQTKRIMKTIGMAPDFGLSHPINPRLKYHYPPPTVSILSNIVNALASVPKFYVQTLHLMNKMSLPAPFGPLTPAPPLEDDQIVVPPEPEDNAPAEMEVSSSSEGSEMESDEESRELSKKRHLQLGHAAVKRPSKKKPAAQRKRPRLQDMIATAAAARSIPLTDTTPAVGGVTRKEVFDPTQVPKKPEIRLAESITSAVERQIQQGQISTVEDTPAPTNAPVTEEIGGFGTFQPPLKPSDAGEEDQEDEEEEEEEQEEEGPESAEFITREQLKKRLSKEEIKHISVFKNYTPGEPTTRLYVKNLAKQIEEKDLKFIFGRYVDWTSPLDKDMFNIQLMKQGRMKGQAFVGLPSELAAQRALRDTNGLLVHDKPIVVSFARSAKPKEKEDPKQKKKEAAKKPREARRI</sequence>
<evidence type="ECO:0000313" key="9">
    <source>
        <dbReference type="EnsemblMetazoa" id="XP_783188"/>
    </source>
</evidence>
<evidence type="ECO:0000313" key="10">
    <source>
        <dbReference type="Proteomes" id="UP000007110"/>
    </source>
</evidence>
<dbReference type="FunCoup" id="A0A7M7RD02">
    <property type="interactions" value="638"/>
</dbReference>
<feature type="compositionally biased region" description="Acidic residues" evidence="7">
    <location>
        <begin position="202"/>
        <end position="217"/>
    </location>
</feature>
<feature type="region of interest" description="Disordered" evidence="7">
    <location>
        <begin position="331"/>
        <end position="389"/>
    </location>
</feature>
<evidence type="ECO:0000256" key="5">
    <source>
        <dbReference type="ARBA" id="ARBA00023242"/>
    </source>
</evidence>
<dbReference type="FunFam" id="3.30.70.330:FF:000207">
    <property type="entry name" value="RNA-binding region (RNP1, RRM)-containing 3"/>
    <property type="match status" value="1"/>
</dbReference>
<feature type="compositionally biased region" description="Basic residues" evidence="7">
    <location>
        <begin position="242"/>
        <end position="269"/>
    </location>
</feature>
<dbReference type="GO" id="GO:0030626">
    <property type="term" value="F:U12 snRNA binding"/>
    <property type="evidence" value="ECO:0000318"/>
    <property type="project" value="GO_Central"/>
</dbReference>
<dbReference type="Gene3D" id="3.30.70.330">
    <property type="match status" value="2"/>
</dbReference>
<reference evidence="9" key="2">
    <citation type="submission" date="2021-01" db="UniProtKB">
        <authorList>
            <consortium name="EnsemblMetazoa"/>
        </authorList>
    </citation>
    <scope>IDENTIFICATION</scope>
</reference>
<dbReference type="GO" id="GO:0000398">
    <property type="term" value="P:mRNA splicing, via spliceosome"/>
    <property type="evidence" value="ECO:0000318"/>
    <property type="project" value="GO_Central"/>
</dbReference>
<organism evidence="9 10">
    <name type="scientific">Strongylocentrotus purpuratus</name>
    <name type="common">Purple sea urchin</name>
    <dbReference type="NCBI Taxonomy" id="7668"/>
    <lineage>
        <taxon>Eukaryota</taxon>
        <taxon>Metazoa</taxon>
        <taxon>Echinodermata</taxon>
        <taxon>Eleutherozoa</taxon>
        <taxon>Echinozoa</taxon>
        <taxon>Echinoidea</taxon>
        <taxon>Euechinoidea</taxon>
        <taxon>Echinacea</taxon>
        <taxon>Camarodonta</taxon>
        <taxon>Echinidea</taxon>
        <taxon>Strongylocentrotidae</taxon>
        <taxon>Strongylocentrotus</taxon>
    </lineage>
</organism>
<keyword evidence="10" id="KW-1185">Reference proteome</keyword>
<dbReference type="OrthoDB" id="277802at2759"/>
<dbReference type="GO" id="GO:0097157">
    <property type="term" value="F:pre-mRNA intronic binding"/>
    <property type="evidence" value="ECO:0000318"/>
    <property type="project" value="GO_Central"/>
</dbReference>
<dbReference type="CDD" id="cd12239">
    <property type="entry name" value="RRM2_RBM40_like"/>
    <property type="match status" value="1"/>
</dbReference>
<dbReference type="Gene3D" id="6.10.250.610">
    <property type="match status" value="1"/>
</dbReference>
<evidence type="ECO:0000259" key="8">
    <source>
        <dbReference type="PROSITE" id="PS50102"/>
    </source>
</evidence>
<dbReference type="PANTHER" id="PTHR16105">
    <property type="entry name" value="RNA-BINDING REGION-CONTAINING PROTEIN 3"/>
    <property type="match status" value="1"/>
</dbReference>
<protein>
    <recommendedName>
        <fullName evidence="2">RNA-binding region-containing protein 3</fullName>
    </recommendedName>
</protein>
<dbReference type="InterPro" id="IPR045164">
    <property type="entry name" value="RBM41/RNPC3"/>
</dbReference>
<dbReference type="PROSITE" id="PS50102">
    <property type="entry name" value="RRM"/>
    <property type="match status" value="2"/>
</dbReference>
<feature type="region of interest" description="Disordered" evidence="7">
    <location>
        <begin position="195"/>
        <end position="271"/>
    </location>
</feature>
<dbReference type="AlphaFoldDB" id="A0A7M7RD02"/>
<evidence type="ECO:0000256" key="6">
    <source>
        <dbReference type="PROSITE-ProRule" id="PRU00176"/>
    </source>
</evidence>
<dbReference type="InterPro" id="IPR035979">
    <property type="entry name" value="RBD_domain_sf"/>
</dbReference>
<feature type="compositionally biased region" description="Acidic residues" evidence="7">
    <location>
        <begin position="365"/>
        <end position="386"/>
    </location>
</feature>
<feature type="compositionally biased region" description="Low complexity" evidence="7">
    <location>
        <begin position="220"/>
        <end position="229"/>
    </location>
</feature>
<feature type="domain" description="RRM" evidence="8">
    <location>
        <begin position="10"/>
        <end position="85"/>
    </location>
</feature>
<dbReference type="Pfam" id="PF00076">
    <property type="entry name" value="RRM_1"/>
    <property type="match status" value="2"/>
</dbReference>
<keyword evidence="4 6" id="KW-0694">RNA-binding</keyword>
<feature type="region of interest" description="Disordered" evidence="7">
    <location>
        <begin position="502"/>
        <end position="530"/>
    </location>
</feature>
<dbReference type="Proteomes" id="UP000007110">
    <property type="component" value="Unassembled WGS sequence"/>
</dbReference>
<evidence type="ECO:0000256" key="3">
    <source>
        <dbReference type="ARBA" id="ARBA00022737"/>
    </source>
</evidence>
<evidence type="ECO:0000256" key="4">
    <source>
        <dbReference type="ARBA" id="ARBA00022884"/>
    </source>
</evidence>
<dbReference type="InParanoid" id="A0A7M7RD02"/>
<feature type="compositionally biased region" description="Polar residues" evidence="7">
    <location>
        <begin position="331"/>
        <end position="345"/>
    </location>
</feature>
<feature type="domain" description="RRM" evidence="8">
    <location>
        <begin position="421"/>
        <end position="504"/>
    </location>
</feature>
<evidence type="ECO:0000256" key="7">
    <source>
        <dbReference type="SAM" id="MobiDB-lite"/>
    </source>
</evidence>
<name>A0A7M7RD02_STRPU</name>
<feature type="compositionally biased region" description="Basic and acidic residues" evidence="7">
    <location>
        <begin position="521"/>
        <end position="530"/>
    </location>
</feature>
<dbReference type="CDD" id="cd12238">
    <property type="entry name" value="RRM1_RBM40_like"/>
    <property type="match status" value="1"/>
</dbReference>
<reference evidence="10" key="1">
    <citation type="submission" date="2015-02" db="EMBL/GenBank/DDBJ databases">
        <title>Genome sequencing for Strongylocentrotus purpuratus.</title>
        <authorList>
            <person name="Murali S."/>
            <person name="Liu Y."/>
            <person name="Vee V."/>
            <person name="English A."/>
            <person name="Wang M."/>
            <person name="Skinner E."/>
            <person name="Han Y."/>
            <person name="Muzny D.M."/>
            <person name="Worley K.C."/>
            <person name="Gibbs R.A."/>
        </authorList>
    </citation>
    <scope>NUCLEOTIDE SEQUENCE</scope>
</reference>
<dbReference type="GeneID" id="577891"/>
<dbReference type="InterPro" id="IPR034147">
    <property type="entry name" value="RBM40_RRM1"/>
</dbReference>
<dbReference type="InterPro" id="IPR000504">
    <property type="entry name" value="RRM_dom"/>
</dbReference>
<dbReference type="SMART" id="SM00360">
    <property type="entry name" value="RRM"/>
    <property type="match status" value="2"/>
</dbReference>
<proteinExistence type="predicted"/>